<feature type="compositionally biased region" description="Low complexity" evidence="7">
    <location>
        <begin position="330"/>
        <end position="345"/>
    </location>
</feature>
<dbReference type="FunFam" id="2.60.40.820:FF:000003">
    <property type="entry name" value="T-box transcription factor TBX3"/>
    <property type="match status" value="1"/>
</dbReference>
<dbReference type="GO" id="GO:0000981">
    <property type="term" value="F:DNA-binding transcription factor activity, RNA polymerase II-specific"/>
    <property type="evidence" value="ECO:0007669"/>
    <property type="project" value="TreeGrafter"/>
</dbReference>
<gene>
    <name evidence="10" type="primary">LOC114250365</name>
</gene>
<evidence type="ECO:0000256" key="4">
    <source>
        <dbReference type="ARBA" id="ARBA00023163"/>
    </source>
</evidence>
<protein>
    <submittedName>
        <fullName evidence="10">T-box transcription factor TBX3-like isoform X8</fullName>
    </submittedName>
</protein>
<dbReference type="PANTHER" id="PTHR11267">
    <property type="entry name" value="T-BOX PROTEIN-RELATED"/>
    <property type="match status" value="1"/>
</dbReference>
<keyword evidence="9" id="KW-1185">Reference proteome</keyword>
<feature type="compositionally biased region" description="Low complexity" evidence="7">
    <location>
        <begin position="441"/>
        <end position="463"/>
    </location>
</feature>
<accession>A0A6J2KGD5</accession>
<dbReference type="CDD" id="cd20188">
    <property type="entry name" value="T-box_TBX2_3-like"/>
    <property type="match status" value="1"/>
</dbReference>
<dbReference type="GO" id="GO:0000785">
    <property type="term" value="C:chromatin"/>
    <property type="evidence" value="ECO:0007669"/>
    <property type="project" value="TreeGrafter"/>
</dbReference>
<sequence>MRFEGAERRDAVAFHPLLAPRPSDFSVSALLTAGALPPPPYLPAALAAAAALSAPCPLLKPPPPPYAPLPPDDDGVVDDPKVTLEGKDLWEKFHKLGTEMVITKSGRRMFPAYKVRVSGLDKKAKYILLMDIVAADDCRYKFHNSRWMVAGKADPEMPKRMYIHPDSPSTGEQWMQKVVSFHKLKLTNNISDKHGFTILNSMHKYQPRFHLVRANDILKLPYSTFRTYVFKETEFIAVTAYQNEKITQLKIDNNPFAKGFRDTGAGKREKKQALLTARSDTRDEDDERPLDVGGPASPPPTSSTQHNTSSWFSSSGGGGGDSGPEEAIEAGSDSSCSGGARASSPPAGPSRPSPAPDVSLGPPVQPPLLPYLYPPSLYPPPFFPPHQMTPGLLFNLHPLLQQYSLPPPPVPPTATAPSLTKAHRFAPYALPGLGSAFEQVAPRARSLSSSPARRSPPARAASADPPPDAPTSTTPATPPASDLKSIERMVNGLDVETQD</sequence>
<dbReference type="PRINTS" id="PR00937">
    <property type="entry name" value="TBOX"/>
</dbReference>
<feature type="region of interest" description="Disordered" evidence="7">
    <location>
        <begin position="440"/>
        <end position="499"/>
    </location>
</feature>
<dbReference type="InterPro" id="IPR018186">
    <property type="entry name" value="TF_T-box_CS"/>
</dbReference>
<feature type="compositionally biased region" description="Pro residues" evidence="7">
    <location>
        <begin position="363"/>
        <end position="384"/>
    </location>
</feature>
<evidence type="ECO:0000256" key="3">
    <source>
        <dbReference type="ARBA" id="ARBA00023125"/>
    </source>
</evidence>
<reference evidence="10" key="1">
    <citation type="submission" date="2025-08" db="UniProtKB">
        <authorList>
            <consortium name="RefSeq"/>
        </authorList>
    </citation>
    <scope>IDENTIFICATION</scope>
    <source>
        <tissue evidence="10">Silk gland</tissue>
    </source>
</reference>
<dbReference type="GO" id="GO:0000978">
    <property type="term" value="F:RNA polymerase II cis-regulatory region sequence-specific DNA binding"/>
    <property type="evidence" value="ECO:0007669"/>
    <property type="project" value="InterPro"/>
</dbReference>
<dbReference type="PROSITE" id="PS01283">
    <property type="entry name" value="TBOX_1"/>
    <property type="match status" value="1"/>
</dbReference>
<dbReference type="SUPFAM" id="SSF49417">
    <property type="entry name" value="p53-like transcription factors"/>
    <property type="match status" value="1"/>
</dbReference>
<dbReference type="SMART" id="SM00425">
    <property type="entry name" value="TBOX"/>
    <property type="match status" value="1"/>
</dbReference>
<feature type="domain" description="T-box" evidence="8">
    <location>
        <begin position="84"/>
        <end position="262"/>
    </location>
</feature>
<dbReference type="RefSeq" id="XP_028040002.1">
    <property type="nucleotide sequence ID" value="XM_028184201.1"/>
</dbReference>
<dbReference type="InterPro" id="IPR001699">
    <property type="entry name" value="TF_T-box"/>
</dbReference>
<comment type="caution">
    <text evidence="6">Lacks conserved residue(s) required for the propagation of feature annotation.</text>
</comment>
<dbReference type="InterPro" id="IPR008967">
    <property type="entry name" value="p53-like_TF_DNA-bd_sf"/>
</dbReference>
<evidence type="ECO:0000313" key="10">
    <source>
        <dbReference type="RefSeq" id="XP_028040002.1"/>
    </source>
</evidence>
<dbReference type="GO" id="GO:0045893">
    <property type="term" value="P:positive regulation of DNA-templated transcription"/>
    <property type="evidence" value="ECO:0007669"/>
    <property type="project" value="InterPro"/>
</dbReference>
<dbReference type="PRINTS" id="PR00938">
    <property type="entry name" value="BRACHYURY"/>
</dbReference>
<evidence type="ECO:0000313" key="9">
    <source>
        <dbReference type="Proteomes" id="UP000504629"/>
    </source>
</evidence>
<evidence type="ECO:0000256" key="7">
    <source>
        <dbReference type="SAM" id="MobiDB-lite"/>
    </source>
</evidence>
<dbReference type="PROSITE" id="PS01264">
    <property type="entry name" value="TBOX_2"/>
    <property type="match status" value="1"/>
</dbReference>
<dbReference type="InterPro" id="IPR046360">
    <property type="entry name" value="T-box_DNA-bd"/>
</dbReference>
<dbReference type="Pfam" id="PF00907">
    <property type="entry name" value="T-box"/>
    <property type="match status" value="1"/>
</dbReference>
<organism evidence="9 10">
    <name type="scientific">Bombyx mandarina</name>
    <name type="common">Wild silk moth</name>
    <name type="synonym">Wild silkworm</name>
    <dbReference type="NCBI Taxonomy" id="7092"/>
    <lineage>
        <taxon>Eukaryota</taxon>
        <taxon>Metazoa</taxon>
        <taxon>Ecdysozoa</taxon>
        <taxon>Arthropoda</taxon>
        <taxon>Hexapoda</taxon>
        <taxon>Insecta</taxon>
        <taxon>Pterygota</taxon>
        <taxon>Neoptera</taxon>
        <taxon>Endopterygota</taxon>
        <taxon>Lepidoptera</taxon>
        <taxon>Glossata</taxon>
        <taxon>Ditrysia</taxon>
        <taxon>Bombycoidea</taxon>
        <taxon>Bombycidae</taxon>
        <taxon>Bombycinae</taxon>
        <taxon>Bombyx</taxon>
    </lineage>
</organism>
<keyword evidence="5 6" id="KW-0539">Nucleus</keyword>
<dbReference type="PANTHER" id="PTHR11267:SF181">
    <property type="entry name" value="OPTOMOTOR-BLIND PROTEIN"/>
    <property type="match status" value="1"/>
</dbReference>
<keyword evidence="4" id="KW-0804">Transcription</keyword>
<dbReference type="Gene3D" id="2.60.40.820">
    <property type="entry name" value="Transcription factor, T-box"/>
    <property type="match status" value="1"/>
</dbReference>
<name>A0A6J2KGD5_BOMMA</name>
<dbReference type="OrthoDB" id="7442607at2759"/>
<feature type="compositionally biased region" description="Pro residues" evidence="7">
    <location>
        <begin position="346"/>
        <end position="355"/>
    </location>
</feature>
<dbReference type="PROSITE" id="PS50252">
    <property type="entry name" value="TBOX_3"/>
    <property type="match status" value="1"/>
</dbReference>
<evidence type="ECO:0000256" key="1">
    <source>
        <dbReference type="ARBA" id="ARBA00004123"/>
    </source>
</evidence>
<feature type="compositionally biased region" description="Low complexity" evidence="7">
    <location>
        <begin position="470"/>
        <end position="482"/>
    </location>
</feature>
<dbReference type="GO" id="GO:0001708">
    <property type="term" value="P:cell fate specification"/>
    <property type="evidence" value="ECO:0007669"/>
    <property type="project" value="TreeGrafter"/>
</dbReference>
<evidence type="ECO:0000256" key="2">
    <source>
        <dbReference type="ARBA" id="ARBA00023015"/>
    </source>
</evidence>
<dbReference type="Proteomes" id="UP000504629">
    <property type="component" value="Unplaced"/>
</dbReference>
<dbReference type="GO" id="GO:0005634">
    <property type="term" value="C:nucleus"/>
    <property type="evidence" value="ECO:0007669"/>
    <property type="project" value="UniProtKB-SubCell"/>
</dbReference>
<evidence type="ECO:0000259" key="8">
    <source>
        <dbReference type="PROSITE" id="PS50252"/>
    </source>
</evidence>
<evidence type="ECO:0000256" key="5">
    <source>
        <dbReference type="ARBA" id="ARBA00023242"/>
    </source>
</evidence>
<dbReference type="InterPro" id="IPR036960">
    <property type="entry name" value="T-box_sf"/>
</dbReference>
<comment type="subcellular location">
    <subcellularLocation>
        <location evidence="1 6">Nucleus</location>
    </subcellularLocation>
</comment>
<proteinExistence type="predicted"/>
<dbReference type="GeneID" id="114250365"/>
<dbReference type="AlphaFoldDB" id="A0A6J2KGD5"/>
<keyword evidence="2" id="KW-0805">Transcription regulation</keyword>
<dbReference type="InterPro" id="IPR002070">
    <property type="entry name" value="TF_Brachyury"/>
</dbReference>
<feature type="region of interest" description="Disordered" evidence="7">
    <location>
        <begin position="255"/>
        <end position="391"/>
    </location>
</feature>
<keyword evidence="3 6" id="KW-0238">DNA-binding</keyword>
<evidence type="ECO:0000256" key="6">
    <source>
        <dbReference type="PROSITE-ProRule" id="PRU00201"/>
    </source>
</evidence>